<keyword evidence="4" id="KW-0788">Thiol protease</keyword>
<dbReference type="InterPro" id="IPR051202">
    <property type="entry name" value="Peptidase_C40"/>
</dbReference>
<evidence type="ECO:0000256" key="3">
    <source>
        <dbReference type="ARBA" id="ARBA00022801"/>
    </source>
</evidence>
<dbReference type="EMBL" id="QEYD01000009">
    <property type="protein sequence ID" value="PWE27754.1"/>
    <property type="molecule type" value="Genomic_DNA"/>
</dbReference>
<proteinExistence type="inferred from homology"/>
<organism evidence="6 7">
    <name type="scientific">Pararhodobacter marinus</name>
    <dbReference type="NCBI Taxonomy" id="2184063"/>
    <lineage>
        <taxon>Bacteria</taxon>
        <taxon>Pseudomonadati</taxon>
        <taxon>Pseudomonadota</taxon>
        <taxon>Alphaproteobacteria</taxon>
        <taxon>Rhodobacterales</taxon>
        <taxon>Paracoccaceae</taxon>
        <taxon>Pararhodobacter</taxon>
    </lineage>
</organism>
<dbReference type="Proteomes" id="UP000244940">
    <property type="component" value="Unassembled WGS sequence"/>
</dbReference>
<dbReference type="InterPro" id="IPR000064">
    <property type="entry name" value="NLP_P60_dom"/>
</dbReference>
<evidence type="ECO:0000313" key="7">
    <source>
        <dbReference type="Proteomes" id="UP000244940"/>
    </source>
</evidence>
<dbReference type="RefSeq" id="WP_109534169.1">
    <property type="nucleotide sequence ID" value="NZ_QEYD01000009.1"/>
</dbReference>
<dbReference type="GeneID" id="94366214"/>
<evidence type="ECO:0000256" key="2">
    <source>
        <dbReference type="ARBA" id="ARBA00022670"/>
    </source>
</evidence>
<reference evidence="6 7" key="1">
    <citation type="submission" date="2018-05" db="EMBL/GenBank/DDBJ databases">
        <title>Pararhodobacter marina sp. nov., isolated from deep-sea water of the Indian Ocean.</title>
        <authorList>
            <person name="Lai Q.Sr."/>
            <person name="Liu X."/>
            <person name="Shao Z."/>
        </authorList>
    </citation>
    <scope>NUCLEOTIDE SEQUENCE [LARGE SCALE GENOMIC DNA]</scope>
    <source>
        <strain evidence="6 7">CIC4N-9</strain>
    </source>
</reference>
<protein>
    <submittedName>
        <fullName evidence="6">NLP/P60 hydrolase</fullName>
    </submittedName>
</protein>
<name>A0A2U2C7I4_9RHOB</name>
<dbReference type="OrthoDB" id="9813368at2"/>
<dbReference type="GO" id="GO:0006508">
    <property type="term" value="P:proteolysis"/>
    <property type="evidence" value="ECO:0007669"/>
    <property type="project" value="UniProtKB-KW"/>
</dbReference>
<keyword evidence="2" id="KW-0645">Protease</keyword>
<comment type="similarity">
    <text evidence="1">Belongs to the peptidase C40 family.</text>
</comment>
<accession>A0A2U2C7I4</accession>
<dbReference type="AlphaFoldDB" id="A0A2U2C7I4"/>
<dbReference type="InterPro" id="IPR038765">
    <property type="entry name" value="Papain-like_cys_pep_sf"/>
</dbReference>
<comment type="caution">
    <text evidence="6">The sequence shown here is derived from an EMBL/GenBank/DDBJ whole genome shotgun (WGS) entry which is preliminary data.</text>
</comment>
<dbReference type="PANTHER" id="PTHR47053">
    <property type="entry name" value="MUREIN DD-ENDOPEPTIDASE MEPH-RELATED"/>
    <property type="match status" value="1"/>
</dbReference>
<dbReference type="SUPFAM" id="SSF54001">
    <property type="entry name" value="Cysteine proteinases"/>
    <property type="match status" value="1"/>
</dbReference>
<feature type="domain" description="NlpC/P60" evidence="5">
    <location>
        <begin position="151"/>
        <end position="270"/>
    </location>
</feature>
<dbReference type="GO" id="GO:0008234">
    <property type="term" value="F:cysteine-type peptidase activity"/>
    <property type="evidence" value="ECO:0007669"/>
    <property type="project" value="UniProtKB-KW"/>
</dbReference>
<evidence type="ECO:0000313" key="6">
    <source>
        <dbReference type="EMBL" id="PWE27754.1"/>
    </source>
</evidence>
<evidence type="ECO:0000259" key="5">
    <source>
        <dbReference type="PROSITE" id="PS51935"/>
    </source>
</evidence>
<evidence type="ECO:0000256" key="1">
    <source>
        <dbReference type="ARBA" id="ARBA00007074"/>
    </source>
</evidence>
<dbReference type="Pfam" id="PF18348">
    <property type="entry name" value="SH3_16"/>
    <property type="match status" value="1"/>
</dbReference>
<dbReference type="Pfam" id="PF00877">
    <property type="entry name" value="NLPC_P60"/>
    <property type="match status" value="1"/>
</dbReference>
<gene>
    <name evidence="6" type="ORF">C4N9_15065</name>
</gene>
<sequence length="271" mass="29216">MTDRRYLRAAGGVAHDSLRGALDGVLFVAGRWQRVRAPLADLRETPGGARDRQLLHGTRVCIITECDGHAFGFDEDEGYCGWLRESDLGDDGAVTHWVSAPATHLYNAPDIKQGDRMALNMGARLRVTGEEGRFAVTPDGYVPARHLRAIGDWRDDLVSVARDFLGTPYLWGGNSRSGIDCSGLVQAAFRALGRDCAGDSDIQSQMAGAEVVPGQEEAGDLIFWAGHVAIVSAPGRTIHANAHHMAVTEEALDAVIARAEEPVLRRVRPAG</sequence>
<dbReference type="Gene3D" id="3.90.1720.10">
    <property type="entry name" value="endopeptidase domain like (from Nostoc punctiforme)"/>
    <property type="match status" value="1"/>
</dbReference>
<dbReference type="PROSITE" id="PS51935">
    <property type="entry name" value="NLPC_P60"/>
    <property type="match status" value="1"/>
</dbReference>
<evidence type="ECO:0000256" key="4">
    <source>
        <dbReference type="ARBA" id="ARBA00022807"/>
    </source>
</evidence>
<keyword evidence="3 6" id="KW-0378">Hydrolase</keyword>
<dbReference type="PANTHER" id="PTHR47053:SF1">
    <property type="entry name" value="MUREIN DD-ENDOPEPTIDASE MEPH-RELATED"/>
    <property type="match status" value="1"/>
</dbReference>
<dbReference type="InterPro" id="IPR041382">
    <property type="entry name" value="SH3_16"/>
</dbReference>
<keyword evidence="7" id="KW-1185">Reference proteome</keyword>